<dbReference type="CDD" id="cd07693">
    <property type="entry name" value="IgC_1_Robo"/>
    <property type="match status" value="1"/>
</dbReference>
<dbReference type="InterPro" id="IPR013783">
    <property type="entry name" value="Ig-like_fold"/>
</dbReference>
<dbReference type="PANTHER" id="PTHR10075:SF37">
    <property type="entry name" value="ROUNDABOUT HOMOLOG 3"/>
    <property type="match status" value="1"/>
</dbReference>
<dbReference type="InterPro" id="IPR003598">
    <property type="entry name" value="Ig_sub2"/>
</dbReference>
<evidence type="ECO:0000256" key="3">
    <source>
        <dbReference type="SAM" id="SignalP"/>
    </source>
</evidence>
<dbReference type="GO" id="GO:0098632">
    <property type="term" value="F:cell-cell adhesion mediator activity"/>
    <property type="evidence" value="ECO:0007669"/>
    <property type="project" value="TreeGrafter"/>
</dbReference>
<dbReference type="AlphaFoldDB" id="R0KLT6"/>
<organism evidence="5 6">
    <name type="scientific">Anas platyrhynchos</name>
    <name type="common">Mallard</name>
    <name type="synonym">Anas boschas</name>
    <dbReference type="NCBI Taxonomy" id="8839"/>
    <lineage>
        <taxon>Eukaryota</taxon>
        <taxon>Metazoa</taxon>
        <taxon>Chordata</taxon>
        <taxon>Craniata</taxon>
        <taxon>Vertebrata</taxon>
        <taxon>Euteleostomi</taxon>
        <taxon>Archelosauria</taxon>
        <taxon>Archosauria</taxon>
        <taxon>Dinosauria</taxon>
        <taxon>Saurischia</taxon>
        <taxon>Theropoda</taxon>
        <taxon>Coelurosauria</taxon>
        <taxon>Aves</taxon>
        <taxon>Neognathae</taxon>
        <taxon>Galloanserae</taxon>
        <taxon>Anseriformes</taxon>
        <taxon>Anatidae</taxon>
        <taxon>Anatinae</taxon>
        <taxon>Anas</taxon>
    </lineage>
</organism>
<keyword evidence="3" id="KW-0732">Signal</keyword>
<feature type="region of interest" description="Disordered" evidence="2">
    <location>
        <begin position="86"/>
        <end position="172"/>
    </location>
</feature>
<feature type="compositionally biased region" description="Basic and acidic residues" evidence="2">
    <location>
        <begin position="113"/>
        <end position="130"/>
    </location>
</feature>
<keyword evidence="6" id="KW-1185">Reference proteome</keyword>
<feature type="domain" description="Ig-like" evidence="4">
    <location>
        <begin position="248"/>
        <end position="344"/>
    </location>
</feature>
<sequence length="442" mass="48707">MGLLTPLLLVGFAFFQVYAGEPADEINRLAVLPLQDLEVLVGPVSMRVLSGERNDTVSWEEGDMCLVPSQGLDGLKGCPILKQGLVQQEGDQKSKMSSRPPWCARTAMQSSEAPRKNAPDQEMCRGRRDSAGGTRDTSAQGTSGTQPTDRRGMGTRCGTGRSPGSAPWPENIPDGRHPVWAVLGKDWLSLLPNTVEPVELDPPDVEELMEVDPPWPEQTWDYCVHTEGNDLKQLIAEGSRLRQEDFPPRIVEHPSDVIVSKGEPTTLNCKAEGRPTPTIEWYKDGERVETDKDDPRSHRMLLPSGSLFFLRIVHGRRSKPDEGSYVCVARNYLGEAVSRNASLEVALLCQCSEERLNEVLNALVARRLWFKGRNVHTSAILPPSMPNSSVEVTSEVTAAVSDVVNEIQRHHDPDPLMALVLLIHLPSPTGCDVLVGNRIKQV</sequence>
<evidence type="ECO:0000313" key="5">
    <source>
        <dbReference type="EMBL" id="EOA94143.1"/>
    </source>
</evidence>
<feature type="chain" id="PRO_5004354269" evidence="3">
    <location>
        <begin position="20"/>
        <end position="442"/>
    </location>
</feature>
<dbReference type="InterPro" id="IPR003599">
    <property type="entry name" value="Ig_sub"/>
</dbReference>
<dbReference type="GO" id="GO:0007156">
    <property type="term" value="P:homophilic cell adhesion via plasma membrane adhesion molecules"/>
    <property type="evidence" value="ECO:0007669"/>
    <property type="project" value="TreeGrafter"/>
</dbReference>
<protein>
    <submittedName>
        <fullName evidence="5">Roundabout-like protein 2</fullName>
    </submittedName>
</protein>
<dbReference type="InterPro" id="IPR036179">
    <property type="entry name" value="Ig-like_dom_sf"/>
</dbReference>
<accession>R0KLT6</accession>
<proteinExistence type="predicted"/>
<evidence type="ECO:0000259" key="4">
    <source>
        <dbReference type="PROSITE" id="PS50835"/>
    </source>
</evidence>
<reference evidence="6" key="1">
    <citation type="journal article" date="2013" name="Nat. Genet.">
        <title>The duck genome and transcriptome provide insight into an avian influenza virus reservoir species.</title>
        <authorList>
            <person name="Huang Y."/>
            <person name="Li Y."/>
            <person name="Burt D.W."/>
            <person name="Chen H."/>
            <person name="Zhang Y."/>
            <person name="Qian W."/>
            <person name="Kim H."/>
            <person name="Gan S."/>
            <person name="Zhao Y."/>
            <person name="Li J."/>
            <person name="Yi K."/>
            <person name="Feng H."/>
            <person name="Zhu P."/>
            <person name="Li B."/>
            <person name="Liu Q."/>
            <person name="Fairley S."/>
            <person name="Magor K.E."/>
            <person name="Du Z."/>
            <person name="Hu X."/>
            <person name="Goodman L."/>
            <person name="Tafer H."/>
            <person name="Vignal A."/>
            <person name="Lee T."/>
            <person name="Kim K.W."/>
            <person name="Sheng Z."/>
            <person name="An Y."/>
            <person name="Searle S."/>
            <person name="Herrero J."/>
            <person name="Groenen M.A."/>
            <person name="Crooijmans R.P."/>
            <person name="Faraut T."/>
            <person name="Cai Q."/>
            <person name="Webster R.G."/>
            <person name="Aldridge J.R."/>
            <person name="Warren W.C."/>
            <person name="Bartschat S."/>
            <person name="Kehr S."/>
            <person name="Marz M."/>
            <person name="Stadler P.F."/>
            <person name="Smith J."/>
            <person name="Kraus R.H."/>
            <person name="Zhao Y."/>
            <person name="Ren L."/>
            <person name="Fei J."/>
            <person name="Morisson M."/>
            <person name="Kaiser P."/>
            <person name="Griffin D.K."/>
            <person name="Rao M."/>
            <person name="Pitel F."/>
            <person name="Wang J."/>
            <person name="Li N."/>
        </authorList>
    </citation>
    <scope>NUCLEOTIDE SEQUENCE [LARGE SCALE GENOMIC DNA]</scope>
</reference>
<gene>
    <name evidence="5" type="ORF">Anapl_16034</name>
</gene>
<name>R0KLT6_ANAPL</name>
<dbReference type="FunFam" id="2.60.40.10:FF:000026">
    <property type="entry name" value="roundabout homolog 2 isoform X1"/>
    <property type="match status" value="1"/>
</dbReference>
<feature type="signal peptide" evidence="3">
    <location>
        <begin position="1"/>
        <end position="19"/>
    </location>
</feature>
<dbReference type="SUPFAM" id="SSF48726">
    <property type="entry name" value="Immunoglobulin"/>
    <property type="match status" value="1"/>
</dbReference>
<feature type="compositionally biased region" description="Polar residues" evidence="2">
    <location>
        <begin position="135"/>
        <end position="147"/>
    </location>
</feature>
<evidence type="ECO:0000256" key="1">
    <source>
        <dbReference type="ARBA" id="ARBA00023319"/>
    </source>
</evidence>
<dbReference type="GO" id="GO:0007411">
    <property type="term" value="P:axon guidance"/>
    <property type="evidence" value="ECO:0007669"/>
    <property type="project" value="TreeGrafter"/>
</dbReference>
<dbReference type="PANTHER" id="PTHR10075">
    <property type="entry name" value="BASIGIN RELATED"/>
    <property type="match status" value="1"/>
</dbReference>
<dbReference type="GO" id="GO:0030424">
    <property type="term" value="C:axon"/>
    <property type="evidence" value="ECO:0007669"/>
    <property type="project" value="TreeGrafter"/>
</dbReference>
<dbReference type="SMART" id="SM00409">
    <property type="entry name" value="IG"/>
    <property type="match status" value="1"/>
</dbReference>
<dbReference type="Gene3D" id="2.60.40.10">
    <property type="entry name" value="Immunoglobulins"/>
    <property type="match status" value="1"/>
</dbReference>
<evidence type="ECO:0000256" key="2">
    <source>
        <dbReference type="SAM" id="MobiDB-lite"/>
    </source>
</evidence>
<dbReference type="Proteomes" id="UP000296049">
    <property type="component" value="Unassembled WGS sequence"/>
</dbReference>
<dbReference type="InterPro" id="IPR007110">
    <property type="entry name" value="Ig-like_dom"/>
</dbReference>
<dbReference type="PROSITE" id="PS50835">
    <property type="entry name" value="IG_LIKE"/>
    <property type="match status" value="1"/>
</dbReference>
<evidence type="ECO:0000313" key="6">
    <source>
        <dbReference type="Proteomes" id="UP000296049"/>
    </source>
</evidence>
<keyword evidence="1" id="KW-0393">Immunoglobulin domain</keyword>
<dbReference type="Pfam" id="PF13927">
    <property type="entry name" value="Ig_3"/>
    <property type="match status" value="1"/>
</dbReference>
<dbReference type="GO" id="GO:0005886">
    <property type="term" value="C:plasma membrane"/>
    <property type="evidence" value="ECO:0007669"/>
    <property type="project" value="TreeGrafter"/>
</dbReference>
<dbReference type="EMBL" id="KB744961">
    <property type="protein sequence ID" value="EOA94143.1"/>
    <property type="molecule type" value="Genomic_DNA"/>
</dbReference>
<dbReference type="SMART" id="SM00408">
    <property type="entry name" value="IGc2"/>
    <property type="match status" value="1"/>
</dbReference>
<dbReference type="GO" id="GO:0070593">
    <property type="term" value="P:dendrite self-avoidance"/>
    <property type="evidence" value="ECO:0007669"/>
    <property type="project" value="TreeGrafter"/>
</dbReference>